<dbReference type="SMART" id="SM00905">
    <property type="entry name" value="FolB"/>
    <property type="match status" value="1"/>
</dbReference>
<protein>
    <recommendedName>
        <fullName evidence="7">7,8-dihydroneopterin aldolase</fullName>
        <ecNumber evidence="7">4.1.2.25</ecNumber>
    </recommendedName>
</protein>
<evidence type="ECO:0000256" key="5">
    <source>
        <dbReference type="ARBA" id="ARBA00023239"/>
    </source>
</evidence>
<comment type="caution">
    <text evidence="9">The sequence shown here is derived from an EMBL/GenBank/DDBJ whole genome shotgun (WGS) entry which is preliminary data.</text>
</comment>
<keyword evidence="4 7" id="KW-0289">Folate biosynthesis</keyword>
<dbReference type="EC" id="4.1.2.25" evidence="7"/>
<evidence type="ECO:0000256" key="6">
    <source>
        <dbReference type="ARBA" id="ARBA00037702"/>
    </source>
</evidence>
<evidence type="ECO:0000256" key="2">
    <source>
        <dbReference type="ARBA" id="ARBA00005013"/>
    </source>
</evidence>
<comment type="pathway">
    <text evidence="2 7">Cofactor biosynthesis; tetrahydrofolate biosynthesis; 2-amino-4-hydroxy-6-hydroxymethyl-7,8-dihydropteridine diphosphate from 7,8-dihydroneopterin triphosphate: step 3/4.</text>
</comment>
<comment type="catalytic activity">
    <reaction evidence="1 7">
        <text>7,8-dihydroneopterin = 6-hydroxymethyl-7,8-dihydropterin + glycolaldehyde</text>
        <dbReference type="Rhea" id="RHEA:10540"/>
        <dbReference type="ChEBI" id="CHEBI:17001"/>
        <dbReference type="ChEBI" id="CHEBI:17071"/>
        <dbReference type="ChEBI" id="CHEBI:44841"/>
        <dbReference type="EC" id="4.1.2.25"/>
    </reaction>
</comment>
<comment type="similarity">
    <text evidence="3 7">Belongs to the DHNA family.</text>
</comment>
<dbReference type="InterPro" id="IPR043133">
    <property type="entry name" value="GTP-CH-I_C/QueF"/>
</dbReference>
<dbReference type="CDD" id="cd00534">
    <property type="entry name" value="DHNA_DHNTPE"/>
    <property type="match status" value="1"/>
</dbReference>
<dbReference type="Proteomes" id="UP001595901">
    <property type="component" value="Unassembled WGS sequence"/>
</dbReference>
<evidence type="ECO:0000256" key="7">
    <source>
        <dbReference type="RuleBase" id="RU362079"/>
    </source>
</evidence>
<sequence>MDKIILNGCRFYGYHGALFEEQSLGQVFTVDAELFLDLSKASYSDNLADTVHYGLVFETIKHQVEGQSYKLLERLAGAICQNLLDQFESIQGIKVRITKENPPIPGHYDSIGIELERYR</sequence>
<keyword evidence="5 7" id="KW-0456">Lyase</keyword>
<accession>A0ABV8CZZ8</accession>
<name>A0ABV8CZZ8_9STRE</name>
<evidence type="ECO:0000313" key="10">
    <source>
        <dbReference type="Proteomes" id="UP001595901"/>
    </source>
</evidence>
<proteinExistence type="inferred from homology"/>
<dbReference type="EMBL" id="JBHSAC010000018">
    <property type="protein sequence ID" value="MFC3931580.1"/>
    <property type="molecule type" value="Genomic_DNA"/>
</dbReference>
<evidence type="ECO:0000256" key="3">
    <source>
        <dbReference type="ARBA" id="ARBA00005708"/>
    </source>
</evidence>
<reference evidence="10" key="1">
    <citation type="journal article" date="2019" name="Int. J. Syst. Evol. Microbiol.">
        <title>The Global Catalogue of Microorganisms (GCM) 10K type strain sequencing project: providing services to taxonomists for standard genome sequencing and annotation.</title>
        <authorList>
            <consortium name="The Broad Institute Genomics Platform"/>
            <consortium name="The Broad Institute Genome Sequencing Center for Infectious Disease"/>
            <person name="Wu L."/>
            <person name="Ma J."/>
        </authorList>
    </citation>
    <scope>NUCLEOTIDE SEQUENCE [LARGE SCALE GENOMIC DNA]</scope>
    <source>
        <strain evidence="10">CCUG 58728</strain>
    </source>
</reference>
<evidence type="ECO:0000256" key="4">
    <source>
        <dbReference type="ARBA" id="ARBA00022909"/>
    </source>
</evidence>
<evidence type="ECO:0000313" key="9">
    <source>
        <dbReference type="EMBL" id="MFC3931580.1"/>
    </source>
</evidence>
<evidence type="ECO:0000259" key="8">
    <source>
        <dbReference type="SMART" id="SM00905"/>
    </source>
</evidence>
<dbReference type="Pfam" id="PF02152">
    <property type="entry name" value="FolB"/>
    <property type="match status" value="1"/>
</dbReference>
<dbReference type="PANTHER" id="PTHR42844:SF1">
    <property type="entry name" value="DIHYDRONEOPTERIN ALDOLASE 1-RELATED"/>
    <property type="match status" value="1"/>
</dbReference>
<dbReference type="RefSeq" id="WP_380429839.1">
    <property type="nucleotide sequence ID" value="NZ_JBHSAC010000018.1"/>
</dbReference>
<feature type="domain" description="Dihydroneopterin aldolase/epimerase" evidence="8">
    <location>
        <begin position="4"/>
        <end position="117"/>
    </location>
</feature>
<dbReference type="InterPro" id="IPR006156">
    <property type="entry name" value="Dihydroneopterin_aldolase"/>
</dbReference>
<dbReference type="InterPro" id="IPR006157">
    <property type="entry name" value="FolB_dom"/>
</dbReference>
<keyword evidence="10" id="KW-1185">Reference proteome</keyword>
<comment type="function">
    <text evidence="6 7">Catalyzes the conversion of 7,8-dihydroneopterin to 6-hydroxymethyl-7,8-dihydropterin.</text>
</comment>
<evidence type="ECO:0000256" key="1">
    <source>
        <dbReference type="ARBA" id="ARBA00001353"/>
    </source>
</evidence>
<organism evidence="9 10">
    <name type="scientific">Streptococcus dentapri</name>
    <dbReference type="NCBI Taxonomy" id="573564"/>
    <lineage>
        <taxon>Bacteria</taxon>
        <taxon>Bacillati</taxon>
        <taxon>Bacillota</taxon>
        <taxon>Bacilli</taxon>
        <taxon>Lactobacillales</taxon>
        <taxon>Streptococcaceae</taxon>
        <taxon>Streptococcus</taxon>
    </lineage>
</organism>
<dbReference type="GO" id="GO:0004150">
    <property type="term" value="F:dihydroneopterin aldolase activity"/>
    <property type="evidence" value="ECO:0007669"/>
    <property type="project" value="UniProtKB-EC"/>
</dbReference>
<gene>
    <name evidence="9" type="primary">folB</name>
    <name evidence="9" type="ORF">ACFOSE_02050</name>
</gene>
<dbReference type="NCBIfam" id="TIGR00525">
    <property type="entry name" value="folB"/>
    <property type="match status" value="1"/>
</dbReference>
<dbReference type="NCBIfam" id="TIGR00526">
    <property type="entry name" value="folB_dom"/>
    <property type="match status" value="1"/>
</dbReference>
<dbReference type="PANTHER" id="PTHR42844">
    <property type="entry name" value="DIHYDRONEOPTERIN ALDOLASE 1-RELATED"/>
    <property type="match status" value="1"/>
</dbReference>
<dbReference type="SUPFAM" id="SSF55620">
    <property type="entry name" value="Tetrahydrobiopterin biosynthesis enzymes-like"/>
    <property type="match status" value="1"/>
</dbReference>
<dbReference type="Gene3D" id="3.30.1130.10">
    <property type="match status" value="1"/>
</dbReference>